<comment type="caution">
    <text evidence="2">The sequence shown here is derived from an EMBL/GenBank/DDBJ whole genome shotgun (WGS) entry which is preliminary data.</text>
</comment>
<proteinExistence type="predicted"/>
<gene>
    <name evidence="2" type="ORF">MEDL_66577</name>
</gene>
<evidence type="ECO:0000256" key="1">
    <source>
        <dbReference type="SAM" id="Phobius"/>
    </source>
</evidence>
<evidence type="ECO:0000313" key="3">
    <source>
        <dbReference type="Proteomes" id="UP000683360"/>
    </source>
</evidence>
<protein>
    <recommendedName>
        <fullName evidence="4">Ig-like domain-containing protein</fullName>
    </recommendedName>
</protein>
<keyword evidence="1" id="KW-0812">Transmembrane</keyword>
<keyword evidence="1" id="KW-0472">Membrane</keyword>
<keyword evidence="1" id="KW-1133">Transmembrane helix</keyword>
<dbReference type="OrthoDB" id="10383458at2759"/>
<dbReference type="Proteomes" id="UP000683360">
    <property type="component" value="Unassembled WGS sequence"/>
</dbReference>
<name>A0A8S3VB15_MYTED</name>
<feature type="transmembrane region" description="Helical" evidence="1">
    <location>
        <begin position="240"/>
        <end position="262"/>
    </location>
</feature>
<dbReference type="Gene3D" id="2.60.40.10">
    <property type="entry name" value="Immunoglobulins"/>
    <property type="match status" value="1"/>
</dbReference>
<organism evidence="2 3">
    <name type="scientific">Mytilus edulis</name>
    <name type="common">Blue mussel</name>
    <dbReference type="NCBI Taxonomy" id="6550"/>
    <lineage>
        <taxon>Eukaryota</taxon>
        <taxon>Metazoa</taxon>
        <taxon>Spiralia</taxon>
        <taxon>Lophotrochozoa</taxon>
        <taxon>Mollusca</taxon>
        <taxon>Bivalvia</taxon>
        <taxon>Autobranchia</taxon>
        <taxon>Pteriomorphia</taxon>
        <taxon>Mytilida</taxon>
        <taxon>Mytiloidea</taxon>
        <taxon>Mytilidae</taxon>
        <taxon>Mytilinae</taxon>
        <taxon>Mytilus</taxon>
    </lineage>
</organism>
<dbReference type="SUPFAM" id="SSF48726">
    <property type="entry name" value="Immunoglobulin"/>
    <property type="match status" value="1"/>
</dbReference>
<evidence type="ECO:0000313" key="2">
    <source>
        <dbReference type="EMBL" id="CAG2255181.1"/>
    </source>
</evidence>
<dbReference type="EMBL" id="CAJPWZ010003259">
    <property type="protein sequence ID" value="CAG2255181.1"/>
    <property type="molecule type" value="Genomic_DNA"/>
</dbReference>
<reference evidence="2" key="1">
    <citation type="submission" date="2021-03" db="EMBL/GenBank/DDBJ databases">
        <authorList>
            <person name="Bekaert M."/>
        </authorList>
    </citation>
    <scope>NUCLEOTIDE SEQUENCE</scope>
</reference>
<keyword evidence="3" id="KW-1185">Reference proteome</keyword>
<accession>A0A8S3VB15</accession>
<dbReference type="InterPro" id="IPR036179">
    <property type="entry name" value="Ig-like_dom_sf"/>
</dbReference>
<dbReference type="AlphaFoldDB" id="A0A8S3VB15"/>
<dbReference type="InterPro" id="IPR013783">
    <property type="entry name" value="Ig-like_fold"/>
</dbReference>
<sequence length="278" mass="31593">MVPSSWNRAEVTWSLSTLPAIFGKDITLTCKIEIKSKDCRVRQWSGGPGGKAIMYNGITSKRYKYQESVDLQSTSFSLIIKSLLESDVNVNYTCSCDFKSFKKKLVLKEKLFYYPPTETDVSFFYKRDVLKVSLELKKVYPIPSCAFYVGTDLKSDNMTVTFHHNGLVFNANYAIEYTIRNNEEECEKQPLVKCIFISTDKVITMNGNSTVPCPVFDNKSNGSTNVQMFNHDDLSNNTKFPYQILISVCGTMCICVVVTLIIGEITSLKYDDLIRYTI</sequence>
<evidence type="ECO:0008006" key="4">
    <source>
        <dbReference type="Google" id="ProtNLM"/>
    </source>
</evidence>